<dbReference type="CDD" id="cd13778">
    <property type="entry name" value="Aar2_C"/>
    <property type="match status" value="1"/>
</dbReference>
<dbReference type="InterPro" id="IPR038516">
    <property type="entry name" value="AAR2_N_sf"/>
</dbReference>
<reference evidence="5 6" key="1">
    <citation type="submission" date="2015-09" db="EMBL/GenBank/DDBJ databases">
        <title>Draft genome of a European isolate of the apple canker pathogen Neonectria ditissima.</title>
        <authorList>
            <person name="Gomez-Cortecero A."/>
            <person name="Harrison R.J."/>
            <person name="Armitage A.D."/>
        </authorList>
    </citation>
    <scope>NUCLEOTIDE SEQUENCE [LARGE SCALE GENOMIC DNA]</scope>
    <source>
        <strain evidence="5 6">R09/05</strain>
    </source>
</reference>
<evidence type="ECO:0000256" key="2">
    <source>
        <dbReference type="SAM" id="MobiDB-lite"/>
    </source>
</evidence>
<gene>
    <name evidence="5" type="ORF">AK830_g6637</name>
</gene>
<feature type="compositionally biased region" description="Polar residues" evidence="2">
    <location>
        <begin position="74"/>
        <end position="97"/>
    </location>
</feature>
<dbReference type="Proteomes" id="UP000050424">
    <property type="component" value="Unassembled WGS sequence"/>
</dbReference>
<dbReference type="Pfam" id="PF20981">
    <property type="entry name" value="AAR2_1st"/>
    <property type="match status" value="1"/>
</dbReference>
<accession>A0A0N8H6U2</accession>
<organism evidence="5 6">
    <name type="scientific">Neonectria ditissima</name>
    <dbReference type="NCBI Taxonomy" id="78410"/>
    <lineage>
        <taxon>Eukaryota</taxon>
        <taxon>Fungi</taxon>
        <taxon>Dikarya</taxon>
        <taxon>Ascomycota</taxon>
        <taxon>Pezizomycotina</taxon>
        <taxon>Sordariomycetes</taxon>
        <taxon>Hypocreomycetidae</taxon>
        <taxon>Hypocreales</taxon>
        <taxon>Nectriaceae</taxon>
        <taxon>Neonectria</taxon>
    </lineage>
</organism>
<protein>
    <submittedName>
        <fullName evidence="5">Uncharacterized protein</fullName>
    </submittedName>
</protein>
<dbReference type="AlphaFoldDB" id="A0A0N8H6U2"/>
<evidence type="ECO:0000256" key="1">
    <source>
        <dbReference type="ARBA" id="ARBA00006281"/>
    </source>
</evidence>
<dbReference type="InterPro" id="IPR033648">
    <property type="entry name" value="AAR2_C"/>
</dbReference>
<name>A0A0N8H6U2_9HYPO</name>
<feature type="domain" description="AAR2 N-terminal" evidence="4">
    <location>
        <begin position="107"/>
        <end position="249"/>
    </location>
</feature>
<dbReference type="InterPro" id="IPR038514">
    <property type="entry name" value="AAR2_C_sf"/>
</dbReference>
<proteinExistence type="inferred from homology"/>
<dbReference type="GO" id="GO:0000244">
    <property type="term" value="P:spliceosomal tri-snRNP complex assembly"/>
    <property type="evidence" value="ECO:0007669"/>
    <property type="project" value="TreeGrafter"/>
</dbReference>
<comment type="similarity">
    <text evidence="1">Belongs to the AAR2 family.</text>
</comment>
<evidence type="ECO:0000259" key="4">
    <source>
        <dbReference type="Pfam" id="PF20981"/>
    </source>
</evidence>
<dbReference type="InterPro" id="IPR033647">
    <property type="entry name" value="Aar2_N"/>
</dbReference>
<feature type="compositionally biased region" description="Polar residues" evidence="2">
    <location>
        <begin position="14"/>
        <end position="27"/>
    </location>
</feature>
<dbReference type="PANTHER" id="PTHR12689:SF4">
    <property type="entry name" value="PROTEIN AAR2 HOMOLOG"/>
    <property type="match status" value="1"/>
</dbReference>
<keyword evidence="6" id="KW-1185">Reference proteome</keyword>
<evidence type="ECO:0000259" key="3">
    <source>
        <dbReference type="Pfam" id="PF05282"/>
    </source>
</evidence>
<sequence length="517" mass="56694">MDFNAPLPHRIPQLTKSDSSVSAGGTSIKSCKSVSVLGAYPLGSLRVHDPADQTPGEDDDDGPPPLDPPAGQDVQSHNGTPRTSLAPSSKSLHTGRQQALRHDMGGGDVVLILDLPELFTVGYDSLSFTAKHFGGVRDIPPGPHFFWVAHPGGFSARSGFWIIANGADTVHVMQWDKFNEVLGESARAEARIQTDNLDTFHSKLIPYSDPSAVNATQGDLLPSASDRNLNMWKQLTSSISEDVLNRVTGQRDGNWAVHTGDRVNGSILMAGEMELDNSFSHSVLKTRELSFTFSQQSRTYSVGNTGADRTLEATDATTYITSLIDNPDGSLTADDIAGDFQFAYVVGMHLGNDSCIQQWWHMLLKLIVRAYLLPIRQPLLAATFIRSLAAQLTYSNSWLDGSVLEFAHSQTRDLRLSLTVYKRRLDELLLSLGTQATPDQLAVGTAFSGLEATVIAELDWDLRGDYLRRGNVMMEDGEQVELEVNDLEAEDERGEWAPEVVQLDESGRQRDLVSWND</sequence>
<dbReference type="PANTHER" id="PTHR12689">
    <property type="entry name" value="A1 CISTRON SPLICING FACTOR AAR2-RELATED"/>
    <property type="match status" value="1"/>
</dbReference>
<dbReference type="InterPro" id="IPR007946">
    <property type="entry name" value="AAR2"/>
</dbReference>
<feature type="region of interest" description="Disordered" evidence="2">
    <location>
        <begin position="1"/>
        <end position="27"/>
    </location>
</feature>
<feature type="region of interest" description="Disordered" evidence="2">
    <location>
        <begin position="44"/>
        <end position="100"/>
    </location>
</feature>
<dbReference type="Gene3D" id="2.60.34.20">
    <property type="match status" value="1"/>
</dbReference>
<dbReference type="Pfam" id="PF05282">
    <property type="entry name" value="AAR2"/>
    <property type="match status" value="1"/>
</dbReference>
<evidence type="ECO:0000313" key="5">
    <source>
        <dbReference type="EMBL" id="KPM39924.1"/>
    </source>
</evidence>
<dbReference type="CDD" id="cd13777">
    <property type="entry name" value="Aar2_N"/>
    <property type="match status" value="1"/>
</dbReference>
<dbReference type="STRING" id="78410.A0A0N8H6U2"/>
<dbReference type="Gene3D" id="1.25.40.550">
    <property type="entry name" value="Aar2, C-terminal domain-like"/>
    <property type="match status" value="1"/>
</dbReference>
<dbReference type="EMBL" id="LKCW01000095">
    <property type="protein sequence ID" value="KPM39924.1"/>
    <property type="molecule type" value="Genomic_DNA"/>
</dbReference>
<feature type="domain" description="AAR2 C-terminal" evidence="3">
    <location>
        <begin position="291"/>
        <end position="462"/>
    </location>
</feature>
<evidence type="ECO:0000313" key="6">
    <source>
        <dbReference type="Proteomes" id="UP000050424"/>
    </source>
</evidence>
<dbReference type="OrthoDB" id="201752at2759"/>
<comment type="caution">
    <text evidence="5">The sequence shown here is derived from an EMBL/GenBank/DDBJ whole genome shotgun (WGS) entry which is preliminary data.</text>
</comment>